<gene>
    <name evidence="2" type="ORF">GCM10008935_23510</name>
</gene>
<sequence length="64" mass="7148">MSFLQSMNEYMALLPLCHLTFIIILVVLTFVEFDNSIPSRVSLFTSHACGVKVQTSNGKRVTAK</sequence>
<name>A0ABP3JZN6_9BACI</name>
<keyword evidence="1" id="KW-0472">Membrane</keyword>
<evidence type="ECO:0008006" key="4">
    <source>
        <dbReference type="Google" id="ProtNLM"/>
    </source>
</evidence>
<evidence type="ECO:0000313" key="3">
    <source>
        <dbReference type="Proteomes" id="UP001500740"/>
    </source>
</evidence>
<keyword evidence="1" id="KW-0812">Transmembrane</keyword>
<accession>A0ABP3JZN6</accession>
<comment type="caution">
    <text evidence="2">The sequence shown here is derived from an EMBL/GenBank/DDBJ whole genome shotgun (WGS) entry which is preliminary data.</text>
</comment>
<protein>
    <recommendedName>
        <fullName evidence="4">Transmembrane protein</fullName>
    </recommendedName>
</protein>
<dbReference type="EMBL" id="BAAACZ010000018">
    <property type="protein sequence ID" value="GAA0466873.1"/>
    <property type="molecule type" value="Genomic_DNA"/>
</dbReference>
<evidence type="ECO:0000256" key="1">
    <source>
        <dbReference type="SAM" id="Phobius"/>
    </source>
</evidence>
<feature type="transmembrane region" description="Helical" evidence="1">
    <location>
        <begin position="12"/>
        <end position="31"/>
    </location>
</feature>
<keyword evidence="3" id="KW-1185">Reference proteome</keyword>
<reference evidence="3" key="1">
    <citation type="journal article" date="2019" name="Int. J. Syst. Evol. Microbiol.">
        <title>The Global Catalogue of Microorganisms (GCM) 10K type strain sequencing project: providing services to taxonomists for standard genome sequencing and annotation.</title>
        <authorList>
            <consortium name="The Broad Institute Genomics Platform"/>
            <consortium name="The Broad Institute Genome Sequencing Center for Infectious Disease"/>
            <person name="Wu L."/>
            <person name="Ma J."/>
        </authorList>
    </citation>
    <scope>NUCLEOTIDE SEQUENCE [LARGE SCALE GENOMIC DNA]</scope>
    <source>
        <strain evidence="3">JCM 14193</strain>
    </source>
</reference>
<evidence type="ECO:0000313" key="2">
    <source>
        <dbReference type="EMBL" id="GAA0466873.1"/>
    </source>
</evidence>
<organism evidence="2 3">
    <name type="scientific">Alkalibacillus silvisoli</name>
    <dbReference type="NCBI Taxonomy" id="392823"/>
    <lineage>
        <taxon>Bacteria</taxon>
        <taxon>Bacillati</taxon>
        <taxon>Bacillota</taxon>
        <taxon>Bacilli</taxon>
        <taxon>Bacillales</taxon>
        <taxon>Bacillaceae</taxon>
        <taxon>Alkalibacillus</taxon>
    </lineage>
</organism>
<dbReference type="Proteomes" id="UP001500740">
    <property type="component" value="Unassembled WGS sequence"/>
</dbReference>
<proteinExistence type="predicted"/>
<keyword evidence="1" id="KW-1133">Transmembrane helix</keyword>